<evidence type="ECO:0000313" key="3">
    <source>
        <dbReference type="Proteomes" id="UP000663929"/>
    </source>
</evidence>
<sequence>MKIAKAWFLLLVLLSTAAMAQTNKADGQDDAKKKKLTSKEAEILKENMQFMVFDEELGRERPARPDEITVHIEEGDRYIIRPYLEENAVRTDHIKVFNEKAEMVKIPLDRPIVIEYWTGSGMERNQFWNRMRELEREHEGSELIRVISIFYDTGEEPRAKIELAGKELKNYTKPQNLYYDLLDGVRTDLQPPGPVSYFLVDQRKQMTHVGRGDFPATAQLFDAIQNAINYYKDEKNNPTGLSVKRGSTN</sequence>
<protein>
    <submittedName>
        <fullName evidence="2">Uncharacterized protein</fullName>
    </submittedName>
</protein>
<keyword evidence="3" id="KW-1185">Reference proteome</keyword>
<proteinExistence type="predicted"/>
<organism evidence="2 3">
    <name type="scientific">Sulfidibacter corallicola</name>
    <dbReference type="NCBI Taxonomy" id="2818388"/>
    <lineage>
        <taxon>Bacteria</taxon>
        <taxon>Pseudomonadati</taxon>
        <taxon>Acidobacteriota</taxon>
        <taxon>Holophagae</taxon>
        <taxon>Acanthopleuribacterales</taxon>
        <taxon>Acanthopleuribacteraceae</taxon>
        <taxon>Sulfidibacter</taxon>
    </lineage>
</organism>
<dbReference type="EMBL" id="CP071793">
    <property type="protein sequence ID" value="QTD54305.1"/>
    <property type="molecule type" value="Genomic_DNA"/>
</dbReference>
<dbReference type="KEGG" id="scor:J3U87_17815"/>
<gene>
    <name evidence="2" type="ORF">J3U87_17815</name>
</gene>
<reference evidence="2" key="1">
    <citation type="submission" date="2021-03" db="EMBL/GenBank/DDBJ databases">
        <title>Acanthopleuribacteraceae sp. M133.</title>
        <authorList>
            <person name="Wang G."/>
        </authorList>
    </citation>
    <scope>NUCLEOTIDE SEQUENCE</scope>
    <source>
        <strain evidence="2">M133</strain>
    </source>
</reference>
<feature type="signal peptide" evidence="1">
    <location>
        <begin position="1"/>
        <end position="20"/>
    </location>
</feature>
<name>A0A8A4U6C5_SULCO</name>
<accession>A0A8A4U6C5</accession>
<dbReference type="Proteomes" id="UP000663929">
    <property type="component" value="Chromosome"/>
</dbReference>
<evidence type="ECO:0000313" key="2">
    <source>
        <dbReference type="EMBL" id="QTD54305.1"/>
    </source>
</evidence>
<dbReference type="AlphaFoldDB" id="A0A8A4U6C5"/>
<keyword evidence="1" id="KW-0732">Signal</keyword>
<dbReference type="RefSeq" id="WP_237384401.1">
    <property type="nucleotide sequence ID" value="NZ_CP071793.1"/>
</dbReference>
<feature type="chain" id="PRO_5035279545" evidence="1">
    <location>
        <begin position="21"/>
        <end position="249"/>
    </location>
</feature>
<evidence type="ECO:0000256" key="1">
    <source>
        <dbReference type="SAM" id="SignalP"/>
    </source>
</evidence>